<name>A0A1H5YS39_9ACTN</name>
<keyword evidence="2" id="KW-1185">Reference proteome</keyword>
<proteinExistence type="predicted"/>
<dbReference type="AlphaFoldDB" id="A0A1H5YS39"/>
<dbReference type="RefSeq" id="WP_103937623.1">
    <property type="nucleotide sequence ID" value="NZ_FNVO01000004.1"/>
</dbReference>
<accession>A0A1H5YS39</accession>
<dbReference type="EMBL" id="FNVO01000004">
    <property type="protein sequence ID" value="SEG26848.1"/>
    <property type="molecule type" value="Genomic_DNA"/>
</dbReference>
<gene>
    <name evidence="1" type="ORF">SAMN04489712_104152</name>
</gene>
<reference evidence="2" key="1">
    <citation type="submission" date="2016-10" db="EMBL/GenBank/DDBJ databases">
        <authorList>
            <person name="Varghese N."/>
            <person name="Submissions S."/>
        </authorList>
    </citation>
    <scope>NUCLEOTIDE SEQUENCE [LARGE SCALE GENOMIC DNA]</scope>
    <source>
        <strain evidence="2">DSM 43163</strain>
    </source>
</reference>
<dbReference type="OrthoDB" id="4320824at2"/>
<sequence>MTACHWHGFSNRMPAADTTKYSFTIFENLPAGWPPRVVRDWLRHPPSVVKCHADTPEEAVAWLRREYEDSENPLDSVAHATPKQERFTRALISLRGGDDLCWGFWIGTHTYLTLALIGMDQCPNP</sequence>
<protein>
    <submittedName>
        <fullName evidence="1">Uncharacterized protein</fullName>
    </submittedName>
</protein>
<dbReference type="Proteomes" id="UP000236723">
    <property type="component" value="Unassembled WGS sequence"/>
</dbReference>
<organism evidence="1 2">
    <name type="scientific">Thermomonospora echinospora</name>
    <dbReference type="NCBI Taxonomy" id="1992"/>
    <lineage>
        <taxon>Bacteria</taxon>
        <taxon>Bacillati</taxon>
        <taxon>Actinomycetota</taxon>
        <taxon>Actinomycetes</taxon>
        <taxon>Streptosporangiales</taxon>
        <taxon>Thermomonosporaceae</taxon>
        <taxon>Thermomonospora</taxon>
    </lineage>
</organism>
<evidence type="ECO:0000313" key="1">
    <source>
        <dbReference type="EMBL" id="SEG26848.1"/>
    </source>
</evidence>
<evidence type="ECO:0000313" key="2">
    <source>
        <dbReference type="Proteomes" id="UP000236723"/>
    </source>
</evidence>